<dbReference type="PANTHER" id="PTHR33055:SF16">
    <property type="entry name" value="TRANSPOSASE FOR INSERTION SEQUENCE ELEMENT IS1547"/>
    <property type="match status" value="1"/>
</dbReference>
<dbReference type="PANTHER" id="PTHR33055">
    <property type="entry name" value="TRANSPOSASE FOR INSERTION SEQUENCE ELEMENT IS1111A"/>
    <property type="match status" value="1"/>
</dbReference>
<evidence type="ECO:0000313" key="4">
    <source>
        <dbReference type="Proteomes" id="UP000178953"/>
    </source>
</evidence>
<evidence type="ECO:0000259" key="1">
    <source>
        <dbReference type="Pfam" id="PF01548"/>
    </source>
</evidence>
<dbReference type="InterPro" id="IPR003346">
    <property type="entry name" value="Transposase_20"/>
</dbReference>
<gene>
    <name evidence="3" type="ORF">BEL07_19010</name>
</gene>
<dbReference type="RefSeq" id="WP_070354625.1">
    <property type="nucleotide sequence ID" value="NZ_MCHX01000046.1"/>
</dbReference>
<dbReference type="GO" id="GO:0006313">
    <property type="term" value="P:DNA transposition"/>
    <property type="evidence" value="ECO:0007669"/>
    <property type="project" value="InterPro"/>
</dbReference>
<sequence>MIVIGIDAHKHSHTLVAIDQTGAKLGEKTIPATSAGHREAFRWVRIKFGDDVVWGIEDQRWVTGLLERELLAENQKVIRVPPQYMARSRGSARTWGKSDPIDALAAARAVLREPDLPTAVHDRASWELKLLVDRREDLVSHRVDAINRLGMKLHQISPKSPPPTKLQFGVRRRALDEYLAQQPGLLAELARQEVSDIDYFSHTIDELTKRITLVVNRLGSTLPLLPGCAELTAAKLIAETANMDRFRSEAAFARYAGIAPIPMWSGSTEGRVRLSRSGNRQCNAAIHRIAIVQIRLDGPGRKYFQRRREEGSTGSAAVRCLKRRICRVVYTRLLADYQQRQQPGPAASAAPKSSTPAWMQAATLASALQEQADQDRGALDRIVDESVVVDSDDNPDLG</sequence>
<dbReference type="EMBL" id="MCHX01000046">
    <property type="protein sequence ID" value="OFJ52170.1"/>
    <property type="molecule type" value="Genomic_DNA"/>
</dbReference>
<comment type="caution">
    <text evidence="3">The sequence shown here is derived from an EMBL/GenBank/DDBJ whole genome shotgun (WGS) entry which is preliminary data.</text>
</comment>
<feature type="domain" description="Transposase IS110-like N-terminal" evidence="1">
    <location>
        <begin position="4"/>
        <end position="158"/>
    </location>
</feature>
<name>A0A1E8Q2B7_9MYCO</name>
<organism evidence="3 4">
    <name type="scientific">Mycolicibacterium grossiae</name>
    <dbReference type="NCBI Taxonomy" id="1552759"/>
    <lineage>
        <taxon>Bacteria</taxon>
        <taxon>Bacillati</taxon>
        <taxon>Actinomycetota</taxon>
        <taxon>Actinomycetes</taxon>
        <taxon>Mycobacteriales</taxon>
        <taxon>Mycobacteriaceae</taxon>
        <taxon>Mycolicibacterium</taxon>
    </lineage>
</organism>
<dbReference type="GO" id="GO:0003677">
    <property type="term" value="F:DNA binding"/>
    <property type="evidence" value="ECO:0007669"/>
    <property type="project" value="InterPro"/>
</dbReference>
<evidence type="ECO:0000259" key="2">
    <source>
        <dbReference type="Pfam" id="PF02371"/>
    </source>
</evidence>
<dbReference type="Proteomes" id="UP000178953">
    <property type="component" value="Unassembled WGS sequence"/>
</dbReference>
<dbReference type="NCBIfam" id="NF033542">
    <property type="entry name" value="transpos_IS110"/>
    <property type="match status" value="1"/>
</dbReference>
<dbReference type="GO" id="GO:0004803">
    <property type="term" value="F:transposase activity"/>
    <property type="evidence" value="ECO:0007669"/>
    <property type="project" value="InterPro"/>
</dbReference>
<accession>A0A1E8Q2B7</accession>
<dbReference type="AlphaFoldDB" id="A0A1E8Q2B7"/>
<evidence type="ECO:0000313" key="3">
    <source>
        <dbReference type="EMBL" id="OFJ52170.1"/>
    </source>
</evidence>
<dbReference type="InterPro" id="IPR002525">
    <property type="entry name" value="Transp_IS110-like_N"/>
</dbReference>
<feature type="domain" description="Transposase IS116/IS110/IS902 C-terminal" evidence="2">
    <location>
        <begin position="225"/>
        <end position="305"/>
    </location>
</feature>
<dbReference type="Pfam" id="PF01548">
    <property type="entry name" value="DEDD_Tnp_IS110"/>
    <property type="match status" value="1"/>
</dbReference>
<keyword evidence="4" id="KW-1185">Reference proteome</keyword>
<reference evidence="3 4" key="1">
    <citation type="submission" date="2016-09" db="EMBL/GenBank/DDBJ databases">
        <title>genome sequence of Mycobacterium sp. 739 SCH.</title>
        <authorList>
            <person name="Greninger A.L."/>
            <person name="Qin X."/>
            <person name="Jerome K."/>
            <person name="Vora S."/>
            <person name="Quinn K."/>
        </authorList>
    </citation>
    <scope>NUCLEOTIDE SEQUENCE [LARGE SCALE GENOMIC DNA]</scope>
    <source>
        <strain evidence="3 4">SCH</strain>
    </source>
</reference>
<dbReference type="InterPro" id="IPR047650">
    <property type="entry name" value="Transpos_IS110"/>
</dbReference>
<dbReference type="Pfam" id="PF02371">
    <property type="entry name" value="Transposase_20"/>
    <property type="match status" value="1"/>
</dbReference>
<proteinExistence type="predicted"/>
<protein>
    <submittedName>
        <fullName evidence="3">IS110 family transposase</fullName>
    </submittedName>
</protein>